<evidence type="ECO:0000313" key="3">
    <source>
        <dbReference type="EMBL" id="NXX10736.1"/>
    </source>
</evidence>
<protein>
    <submittedName>
        <fullName evidence="3">UB2L5 enzyme</fullName>
    </submittedName>
</protein>
<comment type="caution">
    <text evidence="3">The sequence shown here is derived from an EMBL/GenBank/DDBJ whole genome shotgun (WGS) entry which is preliminary data.</text>
</comment>
<accession>A0A7L4GC13</accession>
<dbReference type="SMART" id="SM00212">
    <property type="entry name" value="UBCc"/>
    <property type="match status" value="1"/>
</dbReference>
<organism evidence="3 4">
    <name type="scientific">Podargus strigoides</name>
    <name type="common">Tawny frogmouth</name>
    <name type="synonym">Caprimulgus strigoides</name>
    <dbReference type="NCBI Taxonomy" id="8905"/>
    <lineage>
        <taxon>Eukaryota</taxon>
        <taxon>Metazoa</taxon>
        <taxon>Chordata</taxon>
        <taxon>Craniata</taxon>
        <taxon>Vertebrata</taxon>
        <taxon>Euteleostomi</taxon>
        <taxon>Archelosauria</taxon>
        <taxon>Archosauria</taxon>
        <taxon>Dinosauria</taxon>
        <taxon>Saurischia</taxon>
        <taxon>Theropoda</taxon>
        <taxon>Coelurosauria</taxon>
        <taxon>Aves</taxon>
        <taxon>Neognathae</taxon>
        <taxon>Neoaves</taxon>
        <taxon>Strisores</taxon>
        <taxon>Caprimulgiformes</taxon>
        <taxon>Podargidae</taxon>
        <taxon>Podargus</taxon>
    </lineage>
</organism>
<proteinExistence type="predicted"/>
<feature type="domain" description="UBC core" evidence="2">
    <location>
        <begin position="1"/>
        <end position="167"/>
    </location>
</feature>
<feature type="non-terminal residue" evidence="3">
    <location>
        <position position="175"/>
    </location>
</feature>
<evidence type="ECO:0000313" key="4">
    <source>
        <dbReference type="Proteomes" id="UP000584326"/>
    </source>
</evidence>
<evidence type="ECO:0000259" key="2">
    <source>
        <dbReference type="PROSITE" id="PS50127"/>
    </source>
</evidence>
<gene>
    <name evidence="3" type="primary">Ube2l5</name>
    <name evidence="3" type="ORF">PODSTR_R00191</name>
</gene>
<dbReference type="InterPro" id="IPR016135">
    <property type="entry name" value="UBQ-conjugating_enzyme/RWD"/>
</dbReference>
<name>A0A7L4GC13_PODST</name>
<dbReference type="PANTHER" id="PTHR24068">
    <property type="entry name" value="UBIQUITIN-CONJUGATING ENZYME E2"/>
    <property type="match status" value="1"/>
</dbReference>
<dbReference type="Gene3D" id="3.10.110.10">
    <property type="entry name" value="Ubiquitin Conjugating Enzyme"/>
    <property type="match status" value="1"/>
</dbReference>
<dbReference type="PROSITE" id="PS50127">
    <property type="entry name" value="UBC_2"/>
    <property type="match status" value="1"/>
</dbReference>
<reference evidence="3 4" key="1">
    <citation type="submission" date="2020-02" db="EMBL/GenBank/DDBJ databases">
        <title>Bird 10,000 Genomes (B10K) Project - Family phase.</title>
        <authorList>
            <person name="Zhang G."/>
        </authorList>
    </citation>
    <scope>NUCLEOTIDE SEQUENCE [LARGE SCALE GENOMIC DNA]</scope>
    <source>
        <strain evidence="3">B10K-DU-001-40</strain>
        <tissue evidence="3">Muscle</tissue>
    </source>
</reference>
<feature type="region of interest" description="Disordered" evidence="1">
    <location>
        <begin position="148"/>
        <end position="175"/>
    </location>
</feature>
<sequence length="175" mass="19989">RPRPRPPQELDEARRWEGVHDLRPLEGDVLRWGGLLLPNHPPYNAGAFRFELTFSHCHPLVPPRATLRTPIYHPAVGPDGRLCQPLTCAPRWRPSMRALHGGCWGGGGLWEAVGGSPDAPIVLQDLQQLLDRPDPRWALRPDLARELREEPEVFQQRAEEHTRRHAERRPDPPEP</sequence>
<dbReference type="SUPFAM" id="SSF54495">
    <property type="entry name" value="UBC-like"/>
    <property type="match status" value="1"/>
</dbReference>
<dbReference type="Pfam" id="PF00179">
    <property type="entry name" value="UQ_con"/>
    <property type="match status" value="1"/>
</dbReference>
<dbReference type="OrthoDB" id="9973183at2759"/>
<dbReference type="InterPro" id="IPR000608">
    <property type="entry name" value="UBC"/>
</dbReference>
<evidence type="ECO:0000256" key="1">
    <source>
        <dbReference type="SAM" id="MobiDB-lite"/>
    </source>
</evidence>
<dbReference type="EMBL" id="VZTK01001843">
    <property type="protein sequence ID" value="NXX10736.1"/>
    <property type="molecule type" value="Genomic_DNA"/>
</dbReference>
<keyword evidence="4" id="KW-1185">Reference proteome</keyword>
<dbReference type="AlphaFoldDB" id="A0A7L4GC13"/>
<dbReference type="Proteomes" id="UP000584326">
    <property type="component" value="Unassembled WGS sequence"/>
</dbReference>
<feature type="non-terminal residue" evidence="3">
    <location>
        <position position="1"/>
    </location>
</feature>